<name>A0A212LUE9_9FIRM</name>
<protein>
    <submittedName>
        <fullName evidence="1">Uncharacterized protein</fullName>
    </submittedName>
</protein>
<dbReference type="EMBL" id="FMJE01000003">
    <property type="protein sequence ID" value="SCM81152.1"/>
    <property type="molecule type" value="Genomic_DNA"/>
</dbReference>
<reference evidence="1" key="1">
    <citation type="submission" date="2016-08" db="EMBL/GenBank/DDBJ databases">
        <authorList>
            <person name="Seilhamer J.J."/>
        </authorList>
    </citation>
    <scope>NUCLEOTIDE SEQUENCE</scope>
    <source>
        <strain evidence="1">86</strain>
    </source>
</reference>
<sequence>MAEGFLTLTEAVAEVKTAFAEIQEAVDAIVM</sequence>
<dbReference type="AlphaFoldDB" id="A0A212LUE9"/>
<accession>A0A212LUE9</accession>
<evidence type="ECO:0000313" key="1">
    <source>
        <dbReference type="EMBL" id="SCM81152.1"/>
    </source>
</evidence>
<proteinExistence type="predicted"/>
<gene>
    <name evidence="1" type="ORF">KL86SPO_31331</name>
</gene>
<organism evidence="1">
    <name type="scientific">uncultured Sporomusa sp</name>
    <dbReference type="NCBI Taxonomy" id="307249"/>
    <lineage>
        <taxon>Bacteria</taxon>
        <taxon>Bacillati</taxon>
        <taxon>Bacillota</taxon>
        <taxon>Negativicutes</taxon>
        <taxon>Selenomonadales</taxon>
        <taxon>Sporomusaceae</taxon>
        <taxon>Sporomusa</taxon>
        <taxon>environmental samples</taxon>
    </lineage>
</organism>